<evidence type="ECO:0000256" key="5">
    <source>
        <dbReference type="ARBA" id="ARBA00023136"/>
    </source>
</evidence>
<feature type="transmembrane region" description="Helical" evidence="6">
    <location>
        <begin position="6"/>
        <end position="23"/>
    </location>
</feature>
<dbReference type="Proteomes" id="UP000784294">
    <property type="component" value="Unassembled WGS sequence"/>
</dbReference>
<gene>
    <name evidence="7" type="ORF">PXEA_LOCUS25662</name>
</gene>
<proteinExistence type="predicted"/>
<dbReference type="GO" id="GO:0036503">
    <property type="term" value="P:ERAD pathway"/>
    <property type="evidence" value="ECO:0007669"/>
    <property type="project" value="TreeGrafter"/>
</dbReference>
<evidence type="ECO:0000256" key="1">
    <source>
        <dbReference type="ARBA" id="ARBA00004141"/>
    </source>
</evidence>
<dbReference type="GO" id="GO:0005789">
    <property type="term" value="C:endoplasmic reticulum membrane"/>
    <property type="evidence" value="ECO:0007669"/>
    <property type="project" value="TreeGrafter"/>
</dbReference>
<keyword evidence="5 6" id="KW-0472">Membrane</keyword>
<protein>
    <submittedName>
        <fullName evidence="7">Uncharacterized protein</fullName>
    </submittedName>
</protein>
<dbReference type="PANTHER" id="PTHR13407:SF0">
    <property type="entry name" value="FI05221P"/>
    <property type="match status" value="1"/>
</dbReference>
<feature type="transmembrane region" description="Helical" evidence="6">
    <location>
        <begin position="86"/>
        <end position="113"/>
    </location>
</feature>
<reference evidence="7" key="1">
    <citation type="submission" date="2018-11" db="EMBL/GenBank/DDBJ databases">
        <authorList>
            <consortium name="Pathogen Informatics"/>
        </authorList>
    </citation>
    <scope>NUCLEOTIDE SEQUENCE</scope>
</reference>
<evidence type="ECO:0000256" key="4">
    <source>
        <dbReference type="ARBA" id="ARBA00022989"/>
    </source>
</evidence>
<keyword evidence="3" id="KW-0479">Metal-binding</keyword>
<feature type="transmembrane region" description="Helical" evidence="6">
    <location>
        <begin position="119"/>
        <end position="142"/>
    </location>
</feature>
<dbReference type="EMBL" id="CAAALY010131645">
    <property type="protein sequence ID" value="VEL32222.1"/>
    <property type="molecule type" value="Genomic_DNA"/>
</dbReference>
<dbReference type="PANTHER" id="PTHR13407">
    <property type="entry name" value="RNF121 PROTEIN"/>
    <property type="match status" value="1"/>
</dbReference>
<evidence type="ECO:0000256" key="2">
    <source>
        <dbReference type="ARBA" id="ARBA00022692"/>
    </source>
</evidence>
<accession>A0A3S5C361</accession>
<dbReference type="InterPro" id="IPR040176">
    <property type="entry name" value="RNF121/RNF175"/>
</dbReference>
<feature type="transmembrane region" description="Helical" evidence="6">
    <location>
        <begin position="30"/>
        <end position="49"/>
    </location>
</feature>
<comment type="caution">
    <text evidence="7">The sequence shown here is derived from an EMBL/GenBank/DDBJ whole genome shotgun (WGS) entry which is preliminary data.</text>
</comment>
<evidence type="ECO:0000256" key="6">
    <source>
        <dbReference type="SAM" id="Phobius"/>
    </source>
</evidence>
<dbReference type="GO" id="GO:0061630">
    <property type="term" value="F:ubiquitin protein ligase activity"/>
    <property type="evidence" value="ECO:0007669"/>
    <property type="project" value="TreeGrafter"/>
</dbReference>
<sequence>MHLEMFLIAMVSLFFCQIILMTWKKYHFRSYQLVTLIAMVIVPIVYSLVSFFFRFVVVWFLFHLVTGSMVFLATRKRISTSTPRKVYWWFLFIHKITYILGVTGYFIVTLTIFGVNNMFYLSASTAMDIGLLLLFYGLYFGVISRDFAEVCSERMAAHIGQHILFNFTLYLFELIHIFTLFSTHRYKSPDAFPVFH</sequence>
<dbReference type="OrthoDB" id="446635at2759"/>
<feature type="transmembrane region" description="Helical" evidence="6">
    <location>
        <begin position="163"/>
        <end position="181"/>
    </location>
</feature>
<organism evidence="7 8">
    <name type="scientific">Protopolystoma xenopodis</name>
    <dbReference type="NCBI Taxonomy" id="117903"/>
    <lineage>
        <taxon>Eukaryota</taxon>
        <taxon>Metazoa</taxon>
        <taxon>Spiralia</taxon>
        <taxon>Lophotrochozoa</taxon>
        <taxon>Platyhelminthes</taxon>
        <taxon>Monogenea</taxon>
        <taxon>Polyopisthocotylea</taxon>
        <taxon>Polystomatidea</taxon>
        <taxon>Polystomatidae</taxon>
        <taxon>Protopolystoma</taxon>
    </lineage>
</organism>
<keyword evidence="8" id="KW-1185">Reference proteome</keyword>
<evidence type="ECO:0000256" key="3">
    <source>
        <dbReference type="ARBA" id="ARBA00022723"/>
    </source>
</evidence>
<dbReference type="GO" id="GO:0046872">
    <property type="term" value="F:metal ion binding"/>
    <property type="evidence" value="ECO:0007669"/>
    <property type="project" value="UniProtKB-KW"/>
</dbReference>
<keyword evidence="4 6" id="KW-1133">Transmembrane helix</keyword>
<dbReference type="AlphaFoldDB" id="A0A3S5C361"/>
<evidence type="ECO:0000313" key="7">
    <source>
        <dbReference type="EMBL" id="VEL32222.1"/>
    </source>
</evidence>
<keyword evidence="2 6" id="KW-0812">Transmembrane</keyword>
<evidence type="ECO:0000313" key="8">
    <source>
        <dbReference type="Proteomes" id="UP000784294"/>
    </source>
</evidence>
<name>A0A3S5C361_9PLAT</name>
<comment type="subcellular location">
    <subcellularLocation>
        <location evidence="1">Membrane</location>
        <topology evidence="1">Multi-pass membrane protein</topology>
    </subcellularLocation>
</comment>
<dbReference type="GO" id="GO:0000139">
    <property type="term" value="C:Golgi membrane"/>
    <property type="evidence" value="ECO:0007669"/>
    <property type="project" value="TreeGrafter"/>
</dbReference>
<feature type="transmembrane region" description="Helical" evidence="6">
    <location>
        <begin position="55"/>
        <end position="74"/>
    </location>
</feature>